<dbReference type="STRING" id="1177982.SAMN04489711_10966"/>
<dbReference type="InterPro" id="IPR009057">
    <property type="entry name" value="Homeodomain-like_sf"/>
</dbReference>
<dbReference type="Proteomes" id="UP000199119">
    <property type="component" value="Unassembled WGS sequence"/>
</dbReference>
<keyword evidence="1" id="KW-0805">Transcription regulation</keyword>
<dbReference type="PRINTS" id="PR00455">
    <property type="entry name" value="HTHTETR"/>
</dbReference>
<evidence type="ECO:0000256" key="5">
    <source>
        <dbReference type="SAM" id="Coils"/>
    </source>
</evidence>
<dbReference type="OrthoDB" id="9816320at2"/>
<dbReference type="PANTHER" id="PTHR30055">
    <property type="entry name" value="HTH-TYPE TRANSCRIPTIONAL REGULATOR RUTR"/>
    <property type="match status" value="1"/>
</dbReference>
<evidence type="ECO:0000256" key="1">
    <source>
        <dbReference type="ARBA" id="ARBA00023015"/>
    </source>
</evidence>
<dbReference type="Gene3D" id="1.10.357.10">
    <property type="entry name" value="Tetracycline Repressor, domain 2"/>
    <property type="match status" value="1"/>
</dbReference>
<dbReference type="PANTHER" id="PTHR30055:SF234">
    <property type="entry name" value="HTH-TYPE TRANSCRIPTIONAL REGULATOR BETI"/>
    <property type="match status" value="1"/>
</dbReference>
<dbReference type="InterPro" id="IPR001647">
    <property type="entry name" value="HTH_TetR"/>
</dbReference>
<dbReference type="PROSITE" id="PS50977">
    <property type="entry name" value="HTH_TETR_2"/>
    <property type="match status" value="1"/>
</dbReference>
<dbReference type="Pfam" id="PF00440">
    <property type="entry name" value="TetR_N"/>
    <property type="match status" value="1"/>
</dbReference>
<feature type="DNA-binding region" description="H-T-H motif" evidence="4">
    <location>
        <begin position="46"/>
        <end position="65"/>
    </location>
</feature>
<accession>A0A1I2F2L7</accession>
<name>A0A1I2F2L7_9BURK</name>
<keyword evidence="3" id="KW-0804">Transcription</keyword>
<gene>
    <name evidence="7" type="ORF">SAMN04489711_10966</name>
</gene>
<dbReference type="InterPro" id="IPR050109">
    <property type="entry name" value="HTH-type_TetR-like_transc_reg"/>
</dbReference>
<reference evidence="8" key="1">
    <citation type="submission" date="2016-10" db="EMBL/GenBank/DDBJ databases">
        <authorList>
            <person name="Varghese N."/>
            <person name="Submissions S."/>
        </authorList>
    </citation>
    <scope>NUCLEOTIDE SEQUENCE [LARGE SCALE GENOMIC DNA]</scope>
    <source>
        <strain evidence="8">DSM 27981</strain>
    </source>
</reference>
<dbReference type="SUPFAM" id="SSF46689">
    <property type="entry name" value="Homeodomain-like"/>
    <property type="match status" value="1"/>
</dbReference>
<sequence>MKKTDAPKPRPALRRQPTQERALQTIETIFGATAQIVEQQGEAAVTTNRIAEVAGFSIGTLYQYFPSKEAILLAMVERERNRVQQEIQQLLDAAVAERREVRAVLREMVGLLVSAFGTGRSLAGRQMVRLGWRIDHHDRITAALREGAERNALALSRLVEEGGNASVRLPTPAMMFVATRAVMGAIRSAALENSPLLGTPVFEEELVRMVWGLLRADGDAPQAAA</sequence>
<proteinExistence type="predicted"/>
<feature type="coiled-coil region" evidence="5">
    <location>
        <begin position="73"/>
        <end position="100"/>
    </location>
</feature>
<evidence type="ECO:0000313" key="8">
    <source>
        <dbReference type="Proteomes" id="UP000199119"/>
    </source>
</evidence>
<dbReference type="GO" id="GO:0000976">
    <property type="term" value="F:transcription cis-regulatory region binding"/>
    <property type="evidence" value="ECO:0007669"/>
    <property type="project" value="TreeGrafter"/>
</dbReference>
<dbReference type="GO" id="GO:0003700">
    <property type="term" value="F:DNA-binding transcription factor activity"/>
    <property type="evidence" value="ECO:0007669"/>
    <property type="project" value="TreeGrafter"/>
</dbReference>
<keyword evidence="2 4" id="KW-0238">DNA-binding</keyword>
<keyword evidence="8" id="KW-1185">Reference proteome</keyword>
<feature type="domain" description="HTH tetR-type" evidence="6">
    <location>
        <begin position="23"/>
        <end position="83"/>
    </location>
</feature>
<dbReference type="RefSeq" id="WP_092940077.1">
    <property type="nucleotide sequence ID" value="NZ_FONX01000009.1"/>
</dbReference>
<protein>
    <submittedName>
        <fullName evidence="7">DNA-binding transcriptional regulator, AcrR family</fullName>
    </submittedName>
</protein>
<evidence type="ECO:0000256" key="2">
    <source>
        <dbReference type="ARBA" id="ARBA00023125"/>
    </source>
</evidence>
<organism evidence="7 8">
    <name type="scientific">Paracidovorax wautersii</name>
    <dbReference type="NCBI Taxonomy" id="1177982"/>
    <lineage>
        <taxon>Bacteria</taxon>
        <taxon>Pseudomonadati</taxon>
        <taxon>Pseudomonadota</taxon>
        <taxon>Betaproteobacteria</taxon>
        <taxon>Burkholderiales</taxon>
        <taxon>Comamonadaceae</taxon>
        <taxon>Paracidovorax</taxon>
    </lineage>
</organism>
<keyword evidence="5" id="KW-0175">Coiled coil</keyword>
<dbReference type="EMBL" id="FONX01000009">
    <property type="protein sequence ID" value="SFE99223.1"/>
    <property type="molecule type" value="Genomic_DNA"/>
</dbReference>
<evidence type="ECO:0000256" key="3">
    <source>
        <dbReference type="ARBA" id="ARBA00023163"/>
    </source>
</evidence>
<evidence type="ECO:0000313" key="7">
    <source>
        <dbReference type="EMBL" id="SFE99223.1"/>
    </source>
</evidence>
<evidence type="ECO:0000256" key="4">
    <source>
        <dbReference type="PROSITE-ProRule" id="PRU00335"/>
    </source>
</evidence>
<dbReference type="AlphaFoldDB" id="A0A1I2F2L7"/>
<evidence type="ECO:0000259" key="6">
    <source>
        <dbReference type="PROSITE" id="PS50977"/>
    </source>
</evidence>